<reference evidence="2" key="1">
    <citation type="journal article" date="2019" name="Int. J. Syst. Evol. Microbiol.">
        <title>The Global Catalogue of Microorganisms (GCM) 10K type strain sequencing project: providing services to taxonomists for standard genome sequencing and annotation.</title>
        <authorList>
            <consortium name="The Broad Institute Genomics Platform"/>
            <consortium name="The Broad Institute Genome Sequencing Center for Infectious Disease"/>
            <person name="Wu L."/>
            <person name="Ma J."/>
        </authorList>
    </citation>
    <scope>NUCLEOTIDE SEQUENCE [LARGE SCALE GENOMIC DNA]</scope>
    <source>
        <strain evidence="2">KCTC 23984</strain>
    </source>
</reference>
<dbReference type="EMBL" id="JBHUOX010000044">
    <property type="protein sequence ID" value="MFD3003830.1"/>
    <property type="molecule type" value="Genomic_DNA"/>
</dbReference>
<accession>A0ABW6C230</accession>
<organism evidence="1 2">
    <name type="scientific">Pontibacter toksunensis</name>
    <dbReference type="NCBI Taxonomy" id="1332631"/>
    <lineage>
        <taxon>Bacteria</taxon>
        <taxon>Pseudomonadati</taxon>
        <taxon>Bacteroidota</taxon>
        <taxon>Cytophagia</taxon>
        <taxon>Cytophagales</taxon>
        <taxon>Hymenobacteraceae</taxon>
        <taxon>Pontibacter</taxon>
    </lineage>
</organism>
<protein>
    <submittedName>
        <fullName evidence="1">Uncharacterized protein</fullName>
    </submittedName>
</protein>
<evidence type="ECO:0000313" key="1">
    <source>
        <dbReference type="EMBL" id="MFD3003830.1"/>
    </source>
</evidence>
<comment type="caution">
    <text evidence="1">The sequence shown here is derived from an EMBL/GenBank/DDBJ whole genome shotgun (WGS) entry which is preliminary data.</text>
</comment>
<keyword evidence="2" id="KW-1185">Reference proteome</keyword>
<evidence type="ECO:0000313" key="2">
    <source>
        <dbReference type="Proteomes" id="UP001597641"/>
    </source>
</evidence>
<gene>
    <name evidence="1" type="ORF">ACFS7Z_25970</name>
</gene>
<dbReference type="RefSeq" id="WP_377491985.1">
    <property type="nucleotide sequence ID" value="NZ_JBHUOX010000044.1"/>
</dbReference>
<name>A0ABW6C230_9BACT</name>
<dbReference type="Proteomes" id="UP001597641">
    <property type="component" value="Unassembled WGS sequence"/>
</dbReference>
<proteinExistence type="predicted"/>
<sequence>MIDWSFESTTIELSFDKGETGANQISGFRFLTEYQIEVALILEEAISASPEHKAYFLTDIQFGADEGEIAEKSLSDFWTLHDTEGLKWNTLYKLKK</sequence>